<evidence type="ECO:0000313" key="2">
    <source>
        <dbReference type="Proteomes" id="UP000215914"/>
    </source>
</evidence>
<proteinExistence type="predicted"/>
<keyword evidence="2" id="KW-1185">Reference proteome</keyword>
<name>A0A9K3NZ23_HELAN</name>
<comment type="caution">
    <text evidence="1">The sequence shown here is derived from an EMBL/GenBank/DDBJ whole genome shotgun (WGS) entry which is preliminary data.</text>
</comment>
<protein>
    <submittedName>
        <fullName evidence="1">Uncharacterized protein</fullName>
    </submittedName>
</protein>
<gene>
    <name evidence="1" type="ORF">HanXRQr2_Chr02g0058011</name>
</gene>
<dbReference type="EMBL" id="MNCJ02000317">
    <property type="protein sequence ID" value="KAF5817864.1"/>
    <property type="molecule type" value="Genomic_DNA"/>
</dbReference>
<organism evidence="1 2">
    <name type="scientific">Helianthus annuus</name>
    <name type="common">Common sunflower</name>
    <dbReference type="NCBI Taxonomy" id="4232"/>
    <lineage>
        <taxon>Eukaryota</taxon>
        <taxon>Viridiplantae</taxon>
        <taxon>Streptophyta</taxon>
        <taxon>Embryophyta</taxon>
        <taxon>Tracheophyta</taxon>
        <taxon>Spermatophyta</taxon>
        <taxon>Magnoliopsida</taxon>
        <taxon>eudicotyledons</taxon>
        <taxon>Gunneridae</taxon>
        <taxon>Pentapetalae</taxon>
        <taxon>asterids</taxon>
        <taxon>campanulids</taxon>
        <taxon>Asterales</taxon>
        <taxon>Asteraceae</taxon>
        <taxon>Asteroideae</taxon>
        <taxon>Heliantheae alliance</taxon>
        <taxon>Heliantheae</taxon>
        <taxon>Helianthus</taxon>
    </lineage>
</organism>
<dbReference type="Gramene" id="mRNA:HanXRQr2_Chr02g0058011">
    <property type="protein sequence ID" value="CDS:HanXRQr2_Chr02g0058011.1"/>
    <property type="gene ID" value="HanXRQr2_Chr02g0058011"/>
</dbReference>
<sequence length="159" mass="17779">MGCGAWVGWWRGFNAGYTTPDWRCAWRGDSAWRGAGAWVTWRDVVGWFKVTVGGSGYAKFSHSTSPTPKKKKKKKTNMVTSIVEAQRTLQRGQTAYWGRVKKKKRKHMAPQRGHAPSTPRFFGCGLVKPTSATCRAIPPTQAPPHPILLSFIQMITFIA</sequence>
<dbReference type="AlphaFoldDB" id="A0A9K3NZ23"/>
<accession>A0A9K3NZ23</accession>
<evidence type="ECO:0000313" key="1">
    <source>
        <dbReference type="EMBL" id="KAF5817864.1"/>
    </source>
</evidence>
<reference evidence="1" key="1">
    <citation type="journal article" date="2017" name="Nature">
        <title>The sunflower genome provides insights into oil metabolism, flowering and Asterid evolution.</title>
        <authorList>
            <person name="Badouin H."/>
            <person name="Gouzy J."/>
            <person name="Grassa C.J."/>
            <person name="Murat F."/>
            <person name="Staton S.E."/>
            <person name="Cottret L."/>
            <person name="Lelandais-Briere C."/>
            <person name="Owens G.L."/>
            <person name="Carrere S."/>
            <person name="Mayjonade B."/>
            <person name="Legrand L."/>
            <person name="Gill N."/>
            <person name="Kane N.C."/>
            <person name="Bowers J.E."/>
            <person name="Hubner S."/>
            <person name="Bellec A."/>
            <person name="Berard A."/>
            <person name="Berges H."/>
            <person name="Blanchet N."/>
            <person name="Boniface M.C."/>
            <person name="Brunel D."/>
            <person name="Catrice O."/>
            <person name="Chaidir N."/>
            <person name="Claudel C."/>
            <person name="Donnadieu C."/>
            <person name="Faraut T."/>
            <person name="Fievet G."/>
            <person name="Helmstetter N."/>
            <person name="King M."/>
            <person name="Knapp S.J."/>
            <person name="Lai Z."/>
            <person name="Le Paslier M.C."/>
            <person name="Lippi Y."/>
            <person name="Lorenzon L."/>
            <person name="Mandel J.R."/>
            <person name="Marage G."/>
            <person name="Marchand G."/>
            <person name="Marquand E."/>
            <person name="Bret-Mestries E."/>
            <person name="Morien E."/>
            <person name="Nambeesan S."/>
            <person name="Nguyen T."/>
            <person name="Pegot-Espagnet P."/>
            <person name="Pouilly N."/>
            <person name="Raftis F."/>
            <person name="Sallet E."/>
            <person name="Schiex T."/>
            <person name="Thomas J."/>
            <person name="Vandecasteele C."/>
            <person name="Vares D."/>
            <person name="Vear F."/>
            <person name="Vautrin S."/>
            <person name="Crespi M."/>
            <person name="Mangin B."/>
            <person name="Burke J.M."/>
            <person name="Salse J."/>
            <person name="Munos S."/>
            <person name="Vincourt P."/>
            <person name="Rieseberg L.H."/>
            <person name="Langlade N.B."/>
        </authorList>
    </citation>
    <scope>NUCLEOTIDE SEQUENCE</scope>
    <source>
        <tissue evidence="1">Leaves</tissue>
    </source>
</reference>
<dbReference type="Proteomes" id="UP000215914">
    <property type="component" value="Unassembled WGS sequence"/>
</dbReference>
<reference evidence="1" key="2">
    <citation type="submission" date="2020-06" db="EMBL/GenBank/DDBJ databases">
        <title>Helianthus annuus Genome sequencing and assembly Release 2.</title>
        <authorList>
            <person name="Gouzy J."/>
            <person name="Langlade N."/>
            <person name="Munos S."/>
        </authorList>
    </citation>
    <scope>NUCLEOTIDE SEQUENCE</scope>
    <source>
        <tissue evidence="1">Leaves</tissue>
    </source>
</reference>